<feature type="binding site" evidence="2">
    <location>
        <position position="152"/>
    </location>
    <ligand>
        <name>substrate</name>
    </ligand>
</feature>
<feature type="binding site" evidence="2">
    <location>
        <begin position="108"/>
        <end position="109"/>
    </location>
    <ligand>
        <name>substrate</name>
    </ligand>
</feature>
<dbReference type="CDD" id="cd07067">
    <property type="entry name" value="HP_PGM_like"/>
    <property type="match status" value="1"/>
</dbReference>
<dbReference type="GO" id="GO:0046390">
    <property type="term" value="P:ribose phosphate biosynthetic process"/>
    <property type="evidence" value="ECO:0007669"/>
    <property type="project" value="TreeGrafter"/>
</dbReference>
<evidence type="ECO:0000313" key="4">
    <source>
        <dbReference type="EMBL" id="CEL06682.1"/>
    </source>
</evidence>
<dbReference type="Proteomes" id="UP000054771">
    <property type="component" value="Unassembled WGS sequence"/>
</dbReference>
<sequence length="345" mass="38243">MPGLIIIAQCPRVWGHYQFITPHVHTVNLRTPPCSALISSHQVALLTCSRLISGCTSSPFIVGYRRGTYQIPSLTFSTNTMSDQDALTPRVFLVRHGETEWAKSGRFTGITDIQLTETGATQVSSAATTLVGPRKLLDPFRLVHVFVSPRTRAITTFKLLMGPFSSVIVGKVTRTEDIAEWNYGDYEGYTDQEIRSLRKEKGLDLEKEWNIWRDGCEGGESSKQVTDRLDRLISQIKVIQRPYMKGDEPADVLLVAHGLIHRCFVKRWLGFPIDFDLQMMFAPGAIAVLSYKNNDIDKPALHVGVALPPSDEDTVKEWYAVSFGAGALAVVTAAVLVLVLALVLV</sequence>
<keyword evidence="3" id="KW-0472">Membrane</keyword>
<dbReference type="EMBL" id="CDMC01000008">
    <property type="protein sequence ID" value="CEL06682.1"/>
    <property type="molecule type" value="Genomic_DNA"/>
</dbReference>
<dbReference type="Pfam" id="PF00300">
    <property type="entry name" value="His_Phos_1"/>
    <property type="match status" value="1"/>
</dbReference>
<feature type="active site" description="Tele-phosphohistidine intermediate" evidence="1">
    <location>
        <position position="96"/>
    </location>
</feature>
<dbReference type="OMA" id="RIYITPR"/>
<evidence type="ECO:0000313" key="5">
    <source>
        <dbReference type="Proteomes" id="UP000054771"/>
    </source>
</evidence>
<keyword evidence="3" id="KW-0812">Transmembrane</keyword>
<dbReference type="PANTHER" id="PTHR48100:SF15">
    <property type="entry name" value="SEDOHEPTULOSE 1,7-BISPHOSPHATASE"/>
    <property type="match status" value="1"/>
</dbReference>
<feature type="binding site" evidence="2">
    <location>
        <begin position="180"/>
        <end position="183"/>
    </location>
    <ligand>
        <name>substrate</name>
    </ligand>
</feature>
<accession>A0A0U5CBC0</accession>
<dbReference type="InterPro" id="IPR013078">
    <property type="entry name" value="His_Pase_superF_clade-1"/>
</dbReference>
<organism evidence="4 5">
    <name type="scientific">Aspergillus calidoustus</name>
    <dbReference type="NCBI Taxonomy" id="454130"/>
    <lineage>
        <taxon>Eukaryota</taxon>
        <taxon>Fungi</taxon>
        <taxon>Dikarya</taxon>
        <taxon>Ascomycota</taxon>
        <taxon>Pezizomycotina</taxon>
        <taxon>Eurotiomycetes</taxon>
        <taxon>Eurotiomycetidae</taxon>
        <taxon>Eurotiales</taxon>
        <taxon>Aspergillaceae</taxon>
        <taxon>Aspergillus</taxon>
        <taxon>Aspergillus subgen. Nidulantes</taxon>
    </lineage>
</organism>
<dbReference type="GO" id="GO:0050278">
    <property type="term" value="F:sedoheptulose-bisphosphatase activity"/>
    <property type="evidence" value="ECO:0007669"/>
    <property type="project" value="TreeGrafter"/>
</dbReference>
<keyword evidence="3" id="KW-1133">Transmembrane helix</keyword>
<dbReference type="SMART" id="SM00855">
    <property type="entry name" value="PGAM"/>
    <property type="match status" value="1"/>
</dbReference>
<gene>
    <name evidence="4" type="ORF">ASPCAL09854</name>
</gene>
<feature type="transmembrane region" description="Helical" evidence="3">
    <location>
        <begin position="318"/>
        <end position="344"/>
    </location>
</feature>
<dbReference type="SUPFAM" id="SSF53254">
    <property type="entry name" value="Phosphoglycerate mutase-like"/>
    <property type="match status" value="1"/>
</dbReference>
<dbReference type="STRING" id="454130.A0A0U5CBC0"/>
<dbReference type="InterPro" id="IPR050275">
    <property type="entry name" value="PGM_Phosphatase"/>
</dbReference>
<evidence type="ECO:0000256" key="3">
    <source>
        <dbReference type="SAM" id="Phobius"/>
    </source>
</evidence>
<feature type="active site" description="Proton donor/acceptor" evidence="1">
    <location>
        <position position="180"/>
    </location>
</feature>
<dbReference type="Gene3D" id="3.40.50.1240">
    <property type="entry name" value="Phosphoglycerate mutase-like"/>
    <property type="match status" value="1"/>
</dbReference>
<proteinExistence type="predicted"/>
<keyword evidence="5" id="KW-1185">Reference proteome</keyword>
<protein>
    <recommendedName>
        <fullName evidence="6">Phosphoglycerate mutase</fullName>
    </recommendedName>
</protein>
<reference evidence="5" key="1">
    <citation type="journal article" date="2016" name="Genome Announc.">
        <title>Draft genome sequences of fungus Aspergillus calidoustus.</title>
        <authorList>
            <person name="Horn F."/>
            <person name="Linde J."/>
            <person name="Mattern D.J."/>
            <person name="Walther G."/>
            <person name="Guthke R."/>
            <person name="Scherlach K."/>
            <person name="Martin K."/>
            <person name="Brakhage A.A."/>
            <person name="Petzke L."/>
            <person name="Valiante V."/>
        </authorList>
    </citation>
    <scope>NUCLEOTIDE SEQUENCE [LARGE SCALE GENOMIC DNA]</scope>
    <source>
        <strain evidence="5">SF006504</strain>
    </source>
</reference>
<evidence type="ECO:0008006" key="6">
    <source>
        <dbReference type="Google" id="ProtNLM"/>
    </source>
</evidence>
<dbReference type="AlphaFoldDB" id="A0A0U5CBC0"/>
<dbReference type="OrthoDB" id="4818801at2759"/>
<dbReference type="InterPro" id="IPR029033">
    <property type="entry name" value="His_PPase_superfam"/>
</dbReference>
<dbReference type="PANTHER" id="PTHR48100">
    <property type="entry name" value="BROAD-SPECIFICITY PHOSPHATASE YOR283W-RELATED"/>
    <property type="match status" value="1"/>
</dbReference>
<evidence type="ECO:0000256" key="1">
    <source>
        <dbReference type="PIRSR" id="PIRSR613078-1"/>
    </source>
</evidence>
<name>A0A0U5CBC0_ASPCI</name>
<evidence type="ECO:0000256" key="2">
    <source>
        <dbReference type="PIRSR" id="PIRSR613078-2"/>
    </source>
</evidence>